<reference evidence="6 7" key="1">
    <citation type="submission" date="2015-08" db="EMBL/GenBank/DDBJ databases">
        <title>Complete genome sequence of Rufibacter tibetensis strain 1351t, a radiation-resistant bacterium from tibet plateau.</title>
        <authorList>
            <person name="Dai J."/>
        </authorList>
    </citation>
    <scope>NUCLEOTIDE SEQUENCE [LARGE SCALE GENOMIC DNA]</scope>
    <source>
        <strain evidence="6 7">1351</strain>
    </source>
</reference>
<gene>
    <name evidence="6" type="ORF">DC20_20770</name>
</gene>
<dbReference type="SUPFAM" id="SSF51161">
    <property type="entry name" value="Trimeric LpxA-like enzymes"/>
    <property type="match status" value="1"/>
</dbReference>
<evidence type="ECO:0000313" key="7">
    <source>
        <dbReference type="Proteomes" id="UP000061382"/>
    </source>
</evidence>
<evidence type="ECO:0000256" key="3">
    <source>
        <dbReference type="ARBA" id="ARBA00022737"/>
    </source>
</evidence>
<keyword evidence="3" id="KW-0677">Repeat</keyword>
<organism evidence="6 7">
    <name type="scientific">Rufibacter tibetensis</name>
    <dbReference type="NCBI Taxonomy" id="512763"/>
    <lineage>
        <taxon>Bacteria</taxon>
        <taxon>Pseudomonadati</taxon>
        <taxon>Bacteroidota</taxon>
        <taxon>Cytophagia</taxon>
        <taxon>Cytophagales</taxon>
        <taxon>Hymenobacteraceae</taxon>
        <taxon>Rufibacter</taxon>
    </lineage>
</organism>
<comment type="catalytic activity">
    <reaction evidence="5">
        <text>L-serine + acetyl-CoA = O-acetyl-L-serine + CoA</text>
        <dbReference type="Rhea" id="RHEA:24560"/>
        <dbReference type="ChEBI" id="CHEBI:33384"/>
        <dbReference type="ChEBI" id="CHEBI:57287"/>
        <dbReference type="ChEBI" id="CHEBI:57288"/>
        <dbReference type="ChEBI" id="CHEBI:58340"/>
        <dbReference type="EC" id="2.3.1.30"/>
    </reaction>
</comment>
<accession>A0A0P0CBE2</accession>
<sequence>MSFRQYITQDFTANKDNTKGKVLTLLFRVAGYVSQRKKTKLLFFPYLILYRVFVEWMMGFELPWTTRVGPGLRVYHGQSTVINKATVIGRNCTIRHSTTIGNSKAEGASPVIGNNVEIGSNVCIIGNINIGDNVVIGAGSIVVKSLPSNSVVVGNPAKVLRIVEALIEEEVFS</sequence>
<evidence type="ECO:0000256" key="4">
    <source>
        <dbReference type="ARBA" id="ARBA00023315"/>
    </source>
</evidence>
<dbReference type="Proteomes" id="UP000061382">
    <property type="component" value="Chromosome"/>
</dbReference>
<name>A0A0P0CBE2_9BACT</name>
<dbReference type="PIRSF" id="PIRSF000441">
    <property type="entry name" value="CysE"/>
    <property type="match status" value="1"/>
</dbReference>
<evidence type="ECO:0000256" key="1">
    <source>
        <dbReference type="ARBA" id="ARBA00007274"/>
    </source>
</evidence>
<dbReference type="InterPro" id="IPR001451">
    <property type="entry name" value="Hexapep"/>
</dbReference>
<dbReference type="CDD" id="cd03354">
    <property type="entry name" value="LbH_SAT"/>
    <property type="match status" value="1"/>
</dbReference>
<dbReference type="PROSITE" id="PS00101">
    <property type="entry name" value="HEXAPEP_TRANSFERASES"/>
    <property type="match status" value="1"/>
</dbReference>
<dbReference type="InterPro" id="IPR011004">
    <property type="entry name" value="Trimer_LpxA-like_sf"/>
</dbReference>
<evidence type="ECO:0000256" key="2">
    <source>
        <dbReference type="ARBA" id="ARBA00022679"/>
    </source>
</evidence>
<dbReference type="GO" id="GO:0006535">
    <property type="term" value="P:cysteine biosynthetic process from serine"/>
    <property type="evidence" value="ECO:0007669"/>
    <property type="project" value="InterPro"/>
</dbReference>
<dbReference type="GO" id="GO:0009001">
    <property type="term" value="F:serine O-acetyltransferase activity"/>
    <property type="evidence" value="ECO:0007669"/>
    <property type="project" value="UniProtKB-EC"/>
</dbReference>
<evidence type="ECO:0000313" key="6">
    <source>
        <dbReference type="EMBL" id="ALJ00978.1"/>
    </source>
</evidence>
<dbReference type="PANTHER" id="PTHR42811">
    <property type="entry name" value="SERINE ACETYLTRANSFERASE"/>
    <property type="match status" value="1"/>
</dbReference>
<proteinExistence type="inferred from homology"/>
<dbReference type="GO" id="GO:0005737">
    <property type="term" value="C:cytoplasm"/>
    <property type="evidence" value="ECO:0007669"/>
    <property type="project" value="InterPro"/>
</dbReference>
<dbReference type="STRING" id="512763.DC20_20770"/>
<dbReference type="PATRIC" id="fig|512763.3.peg.4561"/>
<dbReference type="InterPro" id="IPR005881">
    <property type="entry name" value="Ser_O-AcTrfase"/>
</dbReference>
<keyword evidence="4 5" id="KW-0012">Acyltransferase</keyword>
<evidence type="ECO:0000256" key="5">
    <source>
        <dbReference type="PIRNR" id="PIRNR000441"/>
    </source>
</evidence>
<protein>
    <recommendedName>
        <fullName evidence="5">Serine acetyltransferase</fullName>
        <ecNumber evidence="5">2.3.1.30</ecNumber>
    </recommendedName>
</protein>
<dbReference type="RefSeq" id="WP_062545610.1">
    <property type="nucleotide sequence ID" value="NZ_CP012643.1"/>
</dbReference>
<dbReference type="EC" id="2.3.1.30" evidence="5"/>
<dbReference type="InterPro" id="IPR045304">
    <property type="entry name" value="LbH_SAT"/>
</dbReference>
<dbReference type="OrthoDB" id="9814490at2"/>
<dbReference type="EMBL" id="CP012643">
    <property type="protein sequence ID" value="ALJ00978.1"/>
    <property type="molecule type" value="Genomic_DNA"/>
</dbReference>
<comment type="similarity">
    <text evidence="1 5">Belongs to the transferase hexapeptide repeat family.</text>
</comment>
<keyword evidence="7" id="KW-1185">Reference proteome</keyword>
<dbReference type="InterPro" id="IPR018357">
    <property type="entry name" value="Hexapep_transf_CS"/>
</dbReference>
<dbReference type="AlphaFoldDB" id="A0A0P0CBE2"/>
<dbReference type="KEGG" id="rti:DC20_20770"/>
<dbReference type="Pfam" id="PF00132">
    <property type="entry name" value="Hexapep"/>
    <property type="match status" value="1"/>
</dbReference>
<keyword evidence="2 5" id="KW-0808">Transferase</keyword>
<dbReference type="Gene3D" id="2.160.10.10">
    <property type="entry name" value="Hexapeptide repeat proteins"/>
    <property type="match status" value="1"/>
</dbReference>